<dbReference type="AlphaFoldDB" id="A0A194AH37"/>
<evidence type="ECO:0000313" key="13">
    <source>
        <dbReference type="EMBL" id="GAU09397.1"/>
    </source>
</evidence>
<dbReference type="GO" id="GO:0008033">
    <property type="term" value="P:tRNA processing"/>
    <property type="evidence" value="ECO:0007669"/>
    <property type="project" value="UniProtKB-KW"/>
</dbReference>
<dbReference type="GO" id="GO:0003725">
    <property type="term" value="F:double-stranded RNA binding"/>
    <property type="evidence" value="ECO:0007669"/>
    <property type="project" value="InterPro"/>
</dbReference>
<evidence type="ECO:0000256" key="6">
    <source>
        <dbReference type="ARBA" id="ARBA00022694"/>
    </source>
</evidence>
<evidence type="ECO:0000256" key="4">
    <source>
        <dbReference type="ARBA" id="ARBA00022490"/>
    </source>
</evidence>
<evidence type="ECO:0000256" key="3">
    <source>
        <dbReference type="ARBA" id="ARBA00012584"/>
    </source>
</evidence>
<dbReference type="STRING" id="1592317.DPF_2123"/>
<dbReference type="PANTHER" id="PTHR17490">
    <property type="entry name" value="SUA5"/>
    <property type="match status" value="1"/>
</dbReference>
<keyword evidence="14" id="KW-1185">Reference proteome</keyword>
<keyword evidence="4" id="KW-0963">Cytoplasm</keyword>
<dbReference type="Pfam" id="PF01300">
    <property type="entry name" value="Sua5_yciO_yrdC"/>
    <property type="match status" value="1"/>
</dbReference>
<dbReference type="InterPro" id="IPR050156">
    <property type="entry name" value="TC-AMP_synthase_SUA5"/>
</dbReference>
<proteinExistence type="inferred from homology"/>
<evidence type="ECO:0000313" key="14">
    <source>
        <dbReference type="Proteomes" id="UP000095200"/>
    </source>
</evidence>
<reference evidence="14" key="1">
    <citation type="submission" date="2016-06" db="EMBL/GenBank/DDBJ databases">
        <title>Draft genome sequence of Desulfoplanes formicivorans strain Pf12B.</title>
        <authorList>
            <person name="Watanabe M."/>
            <person name="Kojima H."/>
            <person name="Fukui M."/>
        </authorList>
    </citation>
    <scope>NUCLEOTIDE SEQUENCE [LARGE SCALE GENOMIC DNA]</scope>
    <source>
        <strain evidence="14">Pf12B</strain>
    </source>
</reference>
<dbReference type="PANTHER" id="PTHR17490:SF16">
    <property type="entry name" value="THREONYLCARBAMOYL-AMP SYNTHASE"/>
    <property type="match status" value="1"/>
</dbReference>
<keyword evidence="8" id="KW-0547">Nucleotide-binding</keyword>
<sequence>MSKSLLQAARIIKSGGIVIYPTETLYALGCLGNNQDAVDRVFHAKNRDAAKPLPLIVGTWEQYMRFTRVDDAITSIVRAFWPGPLSVLVTMKGVFPSQVMDDYKRTSIRWTPHPVAQALCCLANAPLVATSANPSGQPGPTRLEDLDPGLRSRVDSVVEDQPFAGGGDPSTLIEVLAPSRVRVLRQGAIDLSRFRARGITVVDNGG</sequence>
<dbReference type="EMBL" id="BDFE01000017">
    <property type="protein sequence ID" value="GAU09397.1"/>
    <property type="molecule type" value="Genomic_DNA"/>
</dbReference>
<dbReference type="GO" id="GO:0006450">
    <property type="term" value="P:regulation of translational fidelity"/>
    <property type="evidence" value="ECO:0007669"/>
    <property type="project" value="TreeGrafter"/>
</dbReference>
<dbReference type="GO" id="GO:0005524">
    <property type="term" value="F:ATP binding"/>
    <property type="evidence" value="ECO:0007669"/>
    <property type="project" value="UniProtKB-KW"/>
</dbReference>
<protein>
    <recommendedName>
        <fullName evidence="10">L-threonylcarbamoyladenylate synthase</fullName>
        <ecNumber evidence="3">2.7.7.87</ecNumber>
    </recommendedName>
    <alternativeName>
        <fullName evidence="10">L-threonylcarbamoyladenylate synthase</fullName>
    </alternativeName>
</protein>
<dbReference type="Proteomes" id="UP000095200">
    <property type="component" value="Unassembled WGS sequence"/>
</dbReference>
<name>A0A194AH37_9BACT</name>
<keyword evidence="9" id="KW-0067">ATP-binding</keyword>
<gene>
    <name evidence="13" type="ORF">DPF_2123</name>
</gene>
<dbReference type="GO" id="GO:0000049">
    <property type="term" value="F:tRNA binding"/>
    <property type="evidence" value="ECO:0007669"/>
    <property type="project" value="TreeGrafter"/>
</dbReference>
<dbReference type="NCBIfam" id="TIGR00057">
    <property type="entry name" value="L-threonylcarbamoyladenylate synthase"/>
    <property type="match status" value="1"/>
</dbReference>
<evidence type="ECO:0000256" key="8">
    <source>
        <dbReference type="ARBA" id="ARBA00022741"/>
    </source>
</evidence>
<evidence type="ECO:0000256" key="7">
    <source>
        <dbReference type="ARBA" id="ARBA00022695"/>
    </source>
</evidence>
<accession>A0A194AH37</accession>
<comment type="subcellular location">
    <subcellularLocation>
        <location evidence="1">Cytoplasm</location>
    </subcellularLocation>
</comment>
<keyword evidence="7" id="KW-0548">Nucleotidyltransferase</keyword>
<dbReference type="GO" id="GO:0005737">
    <property type="term" value="C:cytoplasm"/>
    <property type="evidence" value="ECO:0007669"/>
    <property type="project" value="UniProtKB-SubCell"/>
</dbReference>
<feature type="domain" description="YrdC-like" evidence="12">
    <location>
        <begin position="2"/>
        <end position="189"/>
    </location>
</feature>
<dbReference type="InterPro" id="IPR017945">
    <property type="entry name" value="DHBP_synth_RibB-like_a/b_dom"/>
</dbReference>
<dbReference type="EC" id="2.7.7.87" evidence="3"/>
<dbReference type="InterPro" id="IPR006070">
    <property type="entry name" value="Sua5-like_dom"/>
</dbReference>
<keyword evidence="6" id="KW-0819">tRNA processing</keyword>
<dbReference type="GO" id="GO:0061710">
    <property type="term" value="F:L-threonylcarbamoyladenylate synthase"/>
    <property type="evidence" value="ECO:0007669"/>
    <property type="project" value="UniProtKB-EC"/>
</dbReference>
<dbReference type="Gene3D" id="3.90.870.10">
    <property type="entry name" value="DHBP synthase"/>
    <property type="match status" value="1"/>
</dbReference>
<organism evidence="13 14">
    <name type="scientific">Desulfoplanes formicivorans</name>
    <dbReference type="NCBI Taxonomy" id="1592317"/>
    <lineage>
        <taxon>Bacteria</taxon>
        <taxon>Pseudomonadati</taxon>
        <taxon>Thermodesulfobacteriota</taxon>
        <taxon>Desulfovibrionia</taxon>
        <taxon>Desulfovibrionales</taxon>
        <taxon>Desulfoplanaceae</taxon>
        <taxon>Desulfoplanes</taxon>
    </lineage>
</organism>
<evidence type="ECO:0000256" key="1">
    <source>
        <dbReference type="ARBA" id="ARBA00004496"/>
    </source>
</evidence>
<evidence type="ECO:0000256" key="9">
    <source>
        <dbReference type="ARBA" id="ARBA00022840"/>
    </source>
</evidence>
<dbReference type="PROSITE" id="PS51163">
    <property type="entry name" value="YRDC"/>
    <property type="match status" value="1"/>
</dbReference>
<evidence type="ECO:0000259" key="12">
    <source>
        <dbReference type="PROSITE" id="PS51163"/>
    </source>
</evidence>
<evidence type="ECO:0000256" key="5">
    <source>
        <dbReference type="ARBA" id="ARBA00022679"/>
    </source>
</evidence>
<evidence type="ECO:0000256" key="11">
    <source>
        <dbReference type="ARBA" id="ARBA00048366"/>
    </source>
</evidence>
<evidence type="ECO:0000256" key="10">
    <source>
        <dbReference type="ARBA" id="ARBA00029774"/>
    </source>
</evidence>
<keyword evidence="5" id="KW-0808">Transferase</keyword>
<comment type="catalytic activity">
    <reaction evidence="11">
        <text>L-threonine + hydrogencarbonate + ATP = L-threonylcarbamoyladenylate + diphosphate + H2O</text>
        <dbReference type="Rhea" id="RHEA:36407"/>
        <dbReference type="ChEBI" id="CHEBI:15377"/>
        <dbReference type="ChEBI" id="CHEBI:17544"/>
        <dbReference type="ChEBI" id="CHEBI:30616"/>
        <dbReference type="ChEBI" id="CHEBI:33019"/>
        <dbReference type="ChEBI" id="CHEBI:57926"/>
        <dbReference type="ChEBI" id="CHEBI:73682"/>
        <dbReference type="EC" id="2.7.7.87"/>
    </reaction>
</comment>
<dbReference type="SUPFAM" id="SSF55821">
    <property type="entry name" value="YrdC/RibB"/>
    <property type="match status" value="1"/>
</dbReference>
<evidence type="ECO:0000256" key="2">
    <source>
        <dbReference type="ARBA" id="ARBA00007663"/>
    </source>
</evidence>
<dbReference type="RefSeq" id="WP_069859803.1">
    <property type="nucleotide sequence ID" value="NZ_BDFE01000017.1"/>
</dbReference>
<comment type="caution">
    <text evidence="13">The sequence shown here is derived from an EMBL/GenBank/DDBJ whole genome shotgun (WGS) entry which is preliminary data.</text>
</comment>
<comment type="similarity">
    <text evidence="2">Belongs to the SUA5 family.</text>
</comment>